<dbReference type="GO" id="GO:0006430">
    <property type="term" value="P:lysyl-tRNA aminoacylation"/>
    <property type="evidence" value="ECO:0007669"/>
    <property type="project" value="InterPro"/>
</dbReference>
<dbReference type="SUPFAM" id="SSF52374">
    <property type="entry name" value="Nucleotidylyl transferase"/>
    <property type="match status" value="1"/>
</dbReference>
<evidence type="ECO:0000313" key="2">
    <source>
        <dbReference type="EMBL" id="GAI81585.1"/>
    </source>
</evidence>
<reference evidence="2" key="1">
    <citation type="journal article" date="2014" name="Front. Microbiol.">
        <title>High frequency of phylogenetically diverse reductive dehalogenase-homologous genes in deep subseafloor sedimentary metagenomes.</title>
        <authorList>
            <person name="Kawai M."/>
            <person name="Futagami T."/>
            <person name="Toyoda A."/>
            <person name="Takaki Y."/>
            <person name="Nishi S."/>
            <person name="Hori S."/>
            <person name="Arai W."/>
            <person name="Tsubouchi T."/>
            <person name="Morono Y."/>
            <person name="Uchiyama I."/>
            <person name="Ito T."/>
            <person name="Fujiyama A."/>
            <person name="Inagaki F."/>
            <person name="Takami H."/>
        </authorList>
    </citation>
    <scope>NUCLEOTIDE SEQUENCE</scope>
    <source>
        <strain evidence="2">Expedition CK06-06</strain>
    </source>
</reference>
<gene>
    <name evidence="2" type="ORF">S12H4_24796</name>
</gene>
<dbReference type="GO" id="GO:0005737">
    <property type="term" value="C:cytoplasm"/>
    <property type="evidence" value="ECO:0007669"/>
    <property type="project" value="InterPro"/>
</dbReference>
<dbReference type="Pfam" id="PF01921">
    <property type="entry name" value="tRNA-synt_1f"/>
    <property type="match status" value="1"/>
</dbReference>
<feature type="non-terminal residue" evidence="2">
    <location>
        <position position="69"/>
    </location>
</feature>
<sequence length="69" mass="7739">MAEKFFWADQIADRIIKERGKKKEYVCASGIGVSGTLHIGNFRDAITTDLVARALKDKGKKARKGEFRP</sequence>
<dbReference type="AlphaFoldDB" id="X1T1V5"/>
<dbReference type="GO" id="GO:0004824">
    <property type="term" value="F:lysine-tRNA ligase activity"/>
    <property type="evidence" value="ECO:0007669"/>
    <property type="project" value="InterPro"/>
</dbReference>
<dbReference type="InterPro" id="IPR002904">
    <property type="entry name" value="Lys-tRNA-ligase"/>
</dbReference>
<comment type="caution">
    <text evidence="2">The sequence shown here is derived from an EMBL/GenBank/DDBJ whole genome shotgun (WGS) entry which is preliminary data.</text>
</comment>
<organism evidence="2">
    <name type="scientific">marine sediment metagenome</name>
    <dbReference type="NCBI Taxonomy" id="412755"/>
    <lineage>
        <taxon>unclassified sequences</taxon>
        <taxon>metagenomes</taxon>
        <taxon>ecological metagenomes</taxon>
    </lineage>
</organism>
<dbReference type="Gene3D" id="3.40.50.620">
    <property type="entry name" value="HUPs"/>
    <property type="match status" value="1"/>
</dbReference>
<dbReference type="GO" id="GO:0005524">
    <property type="term" value="F:ATP binding"/>
    <property type="evidence" value="ECO:0007669"/>
    <property type="project" value="InterPro"/>
</dbReference>
<name>X1T1V5_9ZZZZ</name>
<keyword evidence="1" id="KW-0963">Cytoplasm</keyword>
<dbReference type="PANTHER" id="PTHR37940">
    <property type="entry name" value="LYSINE--TRNA LIGASE"/>
    <property type="match status" value="1"/>
</dbReference>
<proteinExistence type="predicted"/>
<dbReference type="EMBL" id="BARW01013594">
    <property type="protein sequence ID" value="GAI81585.1"/>
    <property type="molecule type" value="Genomic_DNA"/>
</dbReference>
<evidence type="ECO:0000256" key="1">
    <source>
        <dbReference type="ARBA" id="ARBA00022490"/>
    </source>
</evidence>
<evidence type="ECO:0008006" key="3">
    <source>
        <dbReference type="Google" id="ProtNLM"/>
    </source>
</evidence>
<accession>X1T1V5</accession>
<protein>
    <recommendedName>
        <fullName evidence="3">Lysine--tRNA ligase</fullName>
    </recommendedName>
</protein>
<dbReference type="PANTHER" id="PTHR37940:SF1">
    <property type="entry name" value="LYSINE--TRNA LIGASE"/>
    <property type="match status" value="1"/>
</dbReference>
<dbReference type="InterPro" id="IPR014729">
    <property type="entry name" value="Rossmann-like_a/b/a_fold"/>
</dbReference>